<keyword evidence="1" id="KW-1133">Transmembrane helix</keyword>
<reference evidence="2 3" key="1">
    <citation type="submission" date="2012-04" db="EMBL/GenBank/DDBJ databases">
        <title>The Genome Sequence of Saprolegnia declina VS20.</title>
        <authorList>
            <consortium name="The Broad Institute Genome Sequencing Platform"/>
            <person name="Russ C."/>
            <person name="Nusbaum C."/>
            <person name="Tyler B."/>
            <person name="van West P."/>
            <person name="Dieguez-Uribeondo J."/>
            <person name="de Bruijn I."/>
            <person name="Tripathy S."/>
            <person name="Jiang R."/>
            <person name="Young S.K."/>
            <person name="Zeng Q."/>
            <person name="Gargeya S."/>
            <person name="Fitzgerald M."/>
            <person name="Haas B."/>
            <person name="Abouelleil A."/>
            <person name="Alvarado L."/>
            <person name="Arachchi H.M."/>
            <person name="Berlin A."/>
            <person name="Chapman S.B."/>
            <person name="Goldberg J."/>
            <person name="Griggs A."/>
            <person name="Gujja S."/>
            <person name="Hansen M."/>
            <person name="Howarth C."/>
            <person name="Imamovic A."/>
            <person name="Larimer J."/>
            <person name="McCowen C."/>
            <person name="Montmayeur A."/>
            <person name="Murphy C."/>
            <person name="Neiman D."/>
            <person name="Pearson M."/>
            <person name="Priest M."/>
            <person name="Roberts A."/>
            <person name="Saif S."/>
            <person name="Shea T."/>
            <person name="Sisk P."/>
            <person name="Sykes S."/>
            <person name="Wortman J."/>
            <person name="Nusbaum C."/>
            <person name="Birren B."/>
        </authorList>
    </citation>
    <scope>NUCLEOTIDE SEQUENCE [LARGE SCALE GENOMIC DNA]</scope>
    <source>
        <strain evidence="2 3">VS20</strain>
    </source>
</reference>
<gene>
    <name evidence="2" type="ORF">SDRG_08636</name>
</gene>
<accession>T0RUF4</accession>
<keyword evidence="3" id="KW-1185">Reference proteome</keyword>
<dbReference type="AlphaFoldDB" id="T0RUF4"/>
<proteinExistence type="predicted"/>
<evidence type="ECO:0000313" key="2">
    <source>
        <dbReference type="EMBL" id="EQC33957.1"/>
    </source>
</evidence>
<feature type="transmembrane region" description="Helical" evidence="1">
    <location>
        <begin position="209"/>
        <end position="229"/>
    </location>
</feature>
<evidence type="ECO:0000256" key="1">
    <source>
        <dbReference type="SAM" id="Phobius"/>
    </source>
</evidence>
<dbReference type="VEuPathDB" id="FungiDB:SDRG_08636"/>
<evidence type="ECO:0000313" key="3">
    <source>
        <dbReference type="Proteomes" id="UP000030762"/>
    </source>
</evidence>
<feature type="transmembrane region" description="Helical" evidence="1">
    <location>
        <begin position="33"/>
        <end position="55"/>
    </location>
</feature>
<keyword evidence="1" id="KW-0472">Membrane</keyword>
<feature type="transmembrane region" description="Helical" evidence="1">
    <location>
        <begin position="93"/>
        <end position="114"/>
    </location>
</feature>
<dbReference type="InParanoid" id="T0RUF4"/>
<feature type="transmembrane region" description="Helical" evidence="1">
    <location>
        <begin position="177"/>
        <end position="202"/>
    </location>
</feature>
<feature type="transmembrane region" description="Helical" evidence="1">
    <location>
        <begin position="126"/>
        <end position="157"/>
    </location>
</feature>
<dbReference type="EMBL" id="JH767157">
    <property type="protein sequence ID" value="EQC33957.1"/>
    <property type="molecule type" value="Genomic_DNA"/>
</dbReference>
<keyword evidence="1" id="KW-0812">Transmembrane</keyword>
<feature type="transmembrane region" description="Helical" evidence="1">
    <location>
        <begin position="249"/>
        <end position="274"/>
    </location>
</feature>
<dbReference type="GeneID" id="19949363"/>
<dbReference type="STRING" id="1156394.T0RUF4"/>
<protein>
    <submittedName>
        <fullName evidence="2">RarD protein</fullName>
    </submittedName>
</protein>
<name>T0RUF4_SAPDV</name>
<dbReference type="OrthoDB" id="10362031at2759"/>
<organism evidence="2 3">
    <name type="scientific">Saprolegnia diclina (strain VS20)</name>
    <dbReference type="NCBI Taxonomy" id="1156394"/>
    <lineage>
        <taxon>Eukaryota</taxon>
        <taxon>Sar</taxon>
        <taxon>Stramenopiles</taxon>
        <taxon>Oomycota</taxon>
        <taxon>Saprolegniomycetes</taxon>
        <taxon>Saprolegniales</taxon>
        <taxon>Saprolegniaceae</taxon>
        <taxon>Saprolegnia</taxon>
    </lineage>
</organism>
<feature type="transmembrane region" description="Helical" evidence="1">
    <location>
        <begin position="67"/>
        <end position="87"/>
    </location>
</feature>
<sequence>MFYAIGFALVAAVLAGLSPLYWTRLYFVPVLEIVAHAVLWSTLLLLIAIAATGRLGLFANALDKRTVLLHCIANLFMVCNYYLLVYASLHATLLLLSMGYFLAPLLESLLGRVFRREALSSRQNVAILVGVFAAIVIGIGFEAVPVVGLLAAVSMALHRVLTSFKPLPPDMSAALEGLGLIVPAIAYIAVITANGTSLFWHISGQVNGLLLGSGLIVALPLFFVCKAAASLCPNVLQLVGYATPTLFLLLAIFNTGEALPLIAFIGFLMLWMAFTMDIMERLRRTKETKASEILGDAGVGDGFIAASPV</sequence>
<dbReference type="RefSeq" id="XP_008612752.1">
    <property type="nucleotide sequence ID" value="XM_008614530.1"/>
</dbReference>
<dbReference type="Proteomes" id="UP000030762">
    <property type="component" value="Unassembled WGS sequence"/>
</dbReference>
<dbReference type="OMA" id="LFWHISG"/>